<evidence type="ECO:0000256" key="1">
    <source>
        <dbReference type="ARBA" id="ARBA00006754"/>
    </source>
</evidence>
<dbReference type="PANTHER" id="PTHR33744:SF15">
    <property type="entry name" value="CARBOHYDRATE DIACID REGULATOR"/>
    <property type="match status" value="1"/>
</dbReference>
<dbReference type="InterPro" id="IPR025736">
    <property type="entry name" value="PucR_C-HTH_dom"/>
</dbReference>
<evidence type="ECO:0000259" key="2">
    <source>
        <dbReference type="Pfam" id="PF05651"/>
    </source>
</evidence>
<reference evidence="5 6" key="1">
    <citation type="submission" date="2019-07" db="EMBL/GenBank/DDBJ databases">
        <title>Whole genome shotgun sequence of Aneurinibacillus danicus NBRC 102444.</title>
        <authorList>
            <person name="Hosoyama A."/>
            <person name="Uohara A."/>
            <person name="Ohji S."/>
            <person name="Ichikawa N."/>
        </authorList>
    </citation>
    <scope>NUCLEOTIDE SEQUENCE [LARGE SCALE GENOMIC DNA]</scope>
    <source>
        <strain evidence="5 6">NBRC 102444</strain>
    </source>
</reference>
<organism evidence="5 6">
    <name type="scientific">Aneurinibacillus danicus</name>
    <dbReference type="NCBI Taxonomy" id="267746"/>
    <lineage>
        <taxon>Bacteria</taxon>
        <taxon>Bacillati</taxon>
        <taxon>Bacillota</taxon>
        <taxon>Bacilli</taxon>
        <taxon>Bacillales</taxon>
        <taxon>Paenibacillaceae</taxon>
        <taxon>Aneurinibacillus group</taxon>
        <taxon>Aneurinibacillus</taxon>
    </lineage>
</organism>
<accession>A0A511VB68</accession>
<dbReference type="Gene3D" id="1.10.10.2840">
    <property type="entry name" value="PucR C-terminal helix-turn-helix domain"/>
    <property type="match status" value="1"/>
</dbReference>
<dbReference type="Pfam" id="PF17853">
    <property type="entry name" value="GGDEF_2"/>
    <property type="match status" value="1"/>
</dbReference>
<protein>
    <submittedName>
        <fullName evidence="5">Transcriptional regulator</fullName>
    </submittedName>
</protein>
<dbReference type="Proteomes" id="UP000321157">
    <property type="component" value="Unassembled WGS sequence"/>
</dbReference>
<dbReference type="OrthoDB" id="9792148at2"/>
<evidence type="ECO:0000313" key="5">
    <source>
        <dbReference type="EMBL" id="GEN36165.1"/>
    </source>
</evidence>
<dbReference type="RefSeq" id="WP_146811808.1">
    <property type="nucleotide sequence ID" value="NZ_BJXX01000169.1"/>
</dbReference>
<feature type="domain" description="Putative sugar diacid recognition" evidence="2">
    <location>
        <begin position="2"/>
        <end position="135"/>
    </location>
</feature>
<proteinExistence type="inferred from homology"/>
<dbReference type="SUPFAM" id="SSF46689">
    <property type="entry name" value="Homeodomain-like"/>
    <property type="match status" value="1"/>
</dbReference>
<dbReference type="InterPro" id="IPR041522">
    <property type="entry name" value="CdaR_GGDEF"/>
</dbReference>
<name>A0A511VB68_9BACL</name>
<keyword evidence="6" id="KW-1185">Reference proteome</keyword>
<evidence type="ECO:0000259" key="3">
    <source>
        <dbReference type="Pfam" id="PF13556"/>
    </source>
</evidence>
<evidence type="ECO:0000313" key="6">
    <source>
        <dbReference type="Proteomes" id="UP000321157"/>
    </source>
</evidence>
<comment type="caution">
    <text evidence="5">The sequence shown here is derived from an EMBL/GenBank/DDBJ whole genome shotgun (WGS) entry which is preliminary data.</text>
</comment>
<feature type="domain" description="PucR C-terminal helix-turn-helix" evidence="3">
    <location>
        <begin position="300"/>
        <end position="355"/>
    </location>
</feature>
<dbReference type="InterPro" id="IPR042070">
    <property type="entry name" value="PucR_C-HTH_sf"/>
</dbReference>
<gene>
    <name evidence="5" type="primary">cdaR</name>
    <name evidence="5" type="ORF">ADA01nite_36250</name>
</gene>
<dbReference type="InterPro" id="IPR008599">
    <property type="entry name" value="Diacid_rec"/>
</dbReference>
<dbReference type="EMBL" id="BJXX01000169">
    <property type="protein sequence ID" value="GEN36165.1"/>
    <property type="molecule type" value="Genomic_DNA"/>
</dbReference>
<dbReference type="Pfam" id="PF13556">
    <property type="entry name" value="HTH_30"/>
    <property type="match status" value="1"/>
</dbReference>
<dbReference type="PANTHER" id="PTHR33744">
    <property type="entry name" value="CARBOHYDRATE DIACID REGULATOR"/>
    <property type="match status" value="1"/>
</dbReference>
<comment type="similarity">
    <text evidence="1">Belongs to the CdaR family.</text>
</comment>
<dbReference type="AlphaFoldDB" id="A0A511VB68"/>
<evidence type="ECO:0000259" key="4">
    <source>
        <dbReference type="Pfam" id="PF17853"/>
    </source>
</evidence>
<feature type="domain" description="CdaR GGDEF-like" evidence="4">
    <location>
        <begin position="142"/>
        <end position="255"/>
    </location>
</feature>
<dbReference type="InterPro" id="IPR051448">
    <property type="entry name" value="CdaR-like_regulators"/>
</dbReference>
<dbReference type="Pfam" id="PF05651">
    <property type="entry name" value="Diacid_rec"/>
    <property type="match status" value="1"/>
</dbReference>
<sequence length="365" mass="42268">MLTEKMAGEIVRQTMIRLKRNINIMDHSGTIIASGDPERVNRIHEGALEVLSTGKPVVIYENSQKYWQGAQPGINLPITFQNRIIGVIGITGKPEEIAEFGELVKMSTEMMITQSFLTSQLEWKQRLKERIFEELTSANPRQEFIEQRLNLLNIRLEPPFQVALVEIEENPFTNQELIQRMEETLGGTQVLPGFVSANRLFILTSHMTEKEVRKKLQSMQSVLRYLHLPFRIGLGTSVSQQEDIRLSLEEAKWALLLGQKEQSFISYPEIETKAFLDRLDEQVKQKYISRVLAHLSERMLNTLEVFFDCNLNIGEAAKKLYIHRNTLVYRLKKINQETGYNPQIFQDAVSLQLAVWMYRLKKKSE</sequence>
<dbReference type="InterPro" id="IPR009057">
    <property type="entry name" value="Homeodomain-like_sf"/>
</dbReference>